<protein>
    <recommendedName>
        <fullName evidence="9">RIB43A-like with coiled-coils protein 1</fullName>
    </recommendedName>
</protein>
<reference evidence="14" key="1">
    <citation type="submission" date="2025-08" db="UniProtKB">
        <authorList>
            <consortium name="RefSeq"/>
        </authorList>
    </citation>
    <scope>IDENTIFICATION</scope>
    <source>
        <strain evidence="14">J_2021</strain>
        <tissue evidence="14">Erythrocytes</tissue>
    </source>
</reference>
<evidence type="ECO:0000256" key="12">
    <source>
        <dbReference type="SAM" id="MobiDB-lite"/>
    </source>
</evidence>
<keyword evidence="13" id="KW-1185">Reference proteome</keyword>
<evidence type="ECO:0000256" key="4">
    <source>
        <dbReference type="ARBA" id="ARBA00022846"/>
    </source>
</evidence>
<dbReference type="Pfam" id="PF05914">
    <property type="entry name" value="RIB43A"/>
    <property type="match status" value="1"/>
</dbReference>
<dbReference type="PANTHER" id="PTHR14517:SF11">
    <property type="entry name" value="RIB43A-LIKE WITH COILED-COILS PROTEIN 1"/>
    <property type="match status" value="1"/>
</dbReference>
<gene>
    <name evidence="14" type="primary">ribc1.L</name>
    <name evidence="14" type="synonym">ribc1</name>
    <name evidence="14" type="synonym">ribc1.S</name>
</gene>
<evidence type="ECO:0000256" key="2">
    <source>
        <dbReference type="ARBA" id="ARBA00006875"/>
    </source>
</evidence>
<feature type="region of interest" description="Disordered" evidence="12">
    <location>
        <begin position="86"/>
        <end position="109"/>
    </location>
</feature>
<keyword evidence="3" id="KW-0963">Cytoplasm</keyword>
<evidence type="ECO:0000256" key="7">
    <source>
        <dbReference type="ARBA" id="ARBA00023212"/>
    </source>
</evidence>
<proteinExistence type="inferred from homology"/>
<comment type="subunit">
    <text evidence="10">Microtubule inner protein component of sperm flagellar doublet microtubules.</text>
</comment>
<name>A0A8J1LFA3_XENLA</name>
<dbReference type="Proteomes" id="UP000186698">
    <property type="component" value="Chromosome 8L"/>
</dbReference>
<evidence type="ECO:0000256" key="8">
    <source>
        <dbReference type="ARBA" id="ARBA00023273"/>
    </source>
</evidence>
<organism evidence="13 14">
    <name type="scientific">Xenopus laevis</name>
    <name type="common">African clawed frog</name>
    <dbReference type="NCBI Taxonomy" id="8355"/>
    <lineage>
        <taxon>Eukaryota</taxon>
        <taxon>Metazoa</taxon>
        <taxon>Chordata</taxon>
        <taxon>Craniata</taxon>
        <taxon>Vertebrata</taxon>
        <taxon>Euteleostomi</taxon>
        <taxon>Amphibia</taxon>
        <taxon>Batrachia</taxon>
        <taxon>Anura</taxon>
        <taxon>Pipoidea</taxon>
        <taxon>Pipidae</taxon>
        <taxon>Xenopodinae</taxon>
        <taxon>Xenopus</taxon>
        <taxon>Xenopus</taxon>
    </lineage>
</organism>
<evidence type="ECO:0000313" key="13">
    <source>
        <dbReference type="Proteomes" id="UP000186698"/>
    </source>
</evidence>
<accession>A0A8J1LFA3</accession>
<dbReference type="PANTHER" id="PTHR14517">
    <property type="entry name" value="RIB43A-RELATED"/>
    <property type="match status" value="1"/>
</dbReference>
<comment type="similarity">
    <text evidence="2">Belongs to the RIB43A family.</text>
</comment>
<keyword evidence="7" id="KW-0206">Cytoskeleton</keyword>
<keyword evidence="4" id="KW-0282">Flagellum</keyword>
<comment type="subcellular location">
    <subcellularLocation>
        <location evidence="1">Cytoplasm</location>
        <location evidence="1">Cytoskeleton</location>
        <location evidence="1">Flagellum axoneme</location>
    </subcellularLocation>
</comment>
<evidence type="ECO:0000256" key="10">
    <source>
        <dbReference type="ARBA" id="ARBA00046435"/>
    </source>
</evidence>
<dbReference type="OrthoDB" id="429119at2759"/>
<dbReference type="RefSeq" id="XP_041428086.1">
    <property type="nucleotide sequence ID" value="XM_041572152.1"/>
</dbReference>
<dbReference type="SUPFAM" id="SSF56112">
    <property type="entry name" value="Protein kinase-like (PK-like)"/>
    <property type="match status" value="1"/>
</dbReference>
<evidence type="ECO:0000256" key="3">
    <source>
        <dbReference type="ARBA" id="ARBA00022490"/>
    </source>
</evidence>
<evidence type="ECO:0000256" key="5">
    <source>
        <dbReference type="ARBA" id="ARBA00023054"/>
    </source>
</evidence>
<feature type="coiled-coil region" evidence="11">
    <location>
        <begin position="435"/>
        <end position="505"/>
    </location>
</feature>
<evidence type="ECO:0000256" key="1">
    <source>
        <dbReference type="ARBA" id="ARBA00004611"/>
    </source>
</evidence>
<evidence type="ECO:0000256" key="6">
    <source>
        <dbReference type="ARBA" id="ARBA00023069"/>
    </source>
</evidence>
<dbReference type="InterPro" id="IPR008805">
    <property type="entry name" value="RIB43A"/>
</dbReference>
<dbReference type="InterPro" id="IPR011009">
    <property type="entry name" value="Kinase-like_dom_sf"/>
</dbReference>
<keyword evidence="8" id="KW-0966">Cell projection</keyword>
<sequence>MSPGSRFYSPLAACNCLVGESLVVKVSDFGMARSVRVGSVRKTKIPFEHFSNSEAVDKISAGLRLFRPKMSPERVYMLMKNCRQQAGRSKRGGGTCASAAGRTSAWPPMTTPDMDLHTAVLPAGPTLQRTDLVPAPPSSKLLGQLIFICASPDMHKVDLLPDPKEIAATERRRNQEQQRQSRIFNAKCRTIGVDVQTLDRQVQELKLKERAEKASDEAYDAESLLNDKIAQILEHRQEQLAQTLEKAVQDFRNQLQQPHTRREFDLYDPKALKKDQPARVGDEDPRCGLASLQKFTGEDLNEKERKKMQMDLTKKWFSEQLEERKRMQHQAKYADHLNDKKRVELDERALNLSSMEEECRKAINLATKNYNEALALEASEHKRLRNQQEQDDNFAEIFNHLTGDILTENPAAASSSYGPHRVIPDRWKGMSPEQLQAIRETQDQQCQEKQRLNEQDKQLETEWAHQRVLAARAAMTLEQQEMEMNKELRKRLDLYNQQLSKEQKAHLEYLEKEVYTNNPTAHYYTQFNTTSR</sequence>
<evidence type="ECO:0000256" key="9">
    <source>
        <dbReference type="ARBA" id="ARBA00041087"/>
    </source>
</evidence>
<evidence type="ECO:0000313" key="14">
    <source>
        <dbReference type="RefSeq" id="XP_041428086.1"/>
    </source>
</evidence>
<dbReference type="GeneID" id="734837"/>
<keyword evidence="6" id="KW-0969">Cilium</keyword>
<dbReference type="AlphaFoldDB" id="A0A8J1LFA3"/>
<evidence type="ECO:0000256" key="11">
    <source>
        <dbReference type="SAM" id="Coils"/>
    </source>
</evidence>
<keyword evidence="5 11" id="KW-0175">Coiled coil</keyword>
<dbReference type="CTD" id="734837"/>